<dbReference type="HOGENOM" id="CLU_2893746_0_0_11"/>
<feature type="compositionally biased region" description="Acidic residues" evidence="1">
    <location>
        <begin position="22"/>
        <end position="34"/>
    </location>
</feature>
<protein>
    <submittedName>
        <fullName evidence="2">Uncharacterized protein</fullName>
    </submittedName>
</protein>
<evidence type="ECO:0000313" key="3">
    <source>
        <dbReference type="Proteomes" id="UP000007882"/>
    </source>
</evidence>
<keyword evidence="3" id="KW-1185">Reference proteome</keyword>
<proteinExistence type="predicted"/>
<accession>I0H9E0</accession>
<evidence type="ECO:0000313" key="2">
    <source>
        <dbReference type="EMBL" id="BAL89627.1"/>
    </source>
</evidence>
<dbReference type="STRING" id="512565.AMIS_44070"/>
<dbReference type="RefSeq" id="WP_014444521.1">
    <property type="nucleotide sequence ID" value="NC_017093.1"/>
</dbReference>
<sequence>MSDDRDQSPDLGGSTDQHVTGAEEEGTFITDEEPREQAPAHGSSNAGINATGANRAQQDTDD</sequence>
<dbReference type="OrthoDB" id="3298189at2"/>
<dbReference type="KEGG" id="ams:AMIS_44070"/>
<dbReference type="PATRIC" id="fig|512565.3.peg.4393"/>
<organism evidence="2 3">
    <name type="scientific">Actinoplanes missouriensis (strain ATCC 14538 / DSM 43046 / CBS 188.64 / JCM 3121 / NBRC 102363 / NCIMB 12654 / NRRL B-3342 / UNCC 431)</name>
    <dbReference type="NCBI Taxonomy" id="512565"/>
    <lineage>
        <taxon>Bacteria</taxon>
        <taxon>Bacillati</taxon>
        <taxon>Actinomycetota</taxon>
        <taxon>Actinomycetes</taxon>
        <taxon>Micromonosporales</taxon>
        <taxon>Micromonosporaceae</taxon>
        <taxon>Actinoplanes</taxon>
    </lineage>
</organism>
<feature type="region of interest" description="Disordered" evidence="1">
    <location>
        <begin position="1"/>
        <end position="62"/>
    </location>
</feature>
<gene>
    <name evidence="2" type="ordered locus">AMIS_44070</name>
</gene>
<feature type="compositionally biased region" description="Polar residues" evidence="1">
    <location>
        <begin position="42"/>
        <end position="62"/>
    </location>
</feature>
<dbReference type="EMBL" id="AP012319">
    <property type="protein sequence ID" value="BAL89627.1"/>
    <property type="molecule type" value="Genomic_DNA"/>
</dbReference>
<evidence type="ECO:0000256" key="1">
    <source>
        <dbReference type="SAM" id="MobiDB-lite"/>
    </source>
</evidence>
<dbReference type="Proteomes" id="UP000007882">
    <property type="component" value="Chromosome"/>
</dbReference>
<reference evidence="2 3" key="1">
    <citation type="submission" date="2012-02" db="EMBL/GenBank/DDBJ databases">
        <title>Complete genome sequence of Actinoplanes missouriensis 431 (= NBRC 102363).</title>
        <authorList>
            <person name="Ohnishi Y."/>
            <person name="Ishikawa J."/>
            <person name="Sekine M."/>
            <person name="Hosoyama A."/>
            <person name="Harada T."/>
            <person name="Narita H."/>
            <person name="Hata T."/>
            <person name="Konno Y."/>
            <person name="Tutikane K."/>
            <person name="Fujita N."/>
            <person name="Horinouchi S."/>
            <person name="Hayakawa M."/>
        </authorList>
    </citation>
    <scope>NUCLEOTIDE SEQUENCE [LARGE SCALE GENOMIC DNA]</scope>
    <source>
        <strain evidence="3">ATCC 14538 / DSM 43046 / CBS 188.64 / JCM 3121 / NBRC 102363 / NCIMB 12654 / NRRL B-3342 / UNCC 431</strain>
    </source>
</reference>
<dbReference type="AlphaFoldDB" id="I0H9E0"/>
<name>I0H9E0_ACTM4</name>